<protein>
    <submittedName>
        <fullName evidence="2">Uncharacterized protein</fullName>
    </submittedName>
</protein>
<name>A0AAW4GE22_9GAMM</name>
<dbReference type="AlphaFoldDB" id="A0AAW4GE22"/>
<dbReference type="Proteomes" id="UP000784064">
    <property type="component" value="Unassembled WGS sequence"/>
</dbReference>
<dbReference type="RefSeq" id="WP_205406193.1">
    <property type="nucleotide sequence ID" value="NZ_JAFFTB010000020.1"/>
</dbReference>
<gene>
    <name evidence="2" type="ORF">JJW18_03365</name>
</gene>
<proteinExistence type="predicted"/>
<feature type="compositionally biased region" description="Polar residues" evidence="1">
    <location>
        <begin position="41"/>
        <end position="53"/>
    </location>
</feature>
<reference evidence="2" key="1">
    <citation type="submission" date="2021-01" db="EMBL/GenBank/DDBJ databases">
        <authorList>
            <person name="Yu Y."/>
        </authorList>
    </citation>
    <scope>NUCLEOTIDE SEQUENCE</scope>
    <source>
        <strain evidence="2">As-5</strain>
    </source>
</reference>
<evidence type="ECO:0000313" key="3">
    <source>
        <dbReference type="Proteomes" id="UP000784064"/>
    </source>
</evidence>
<comment type="caution">
    <text evidence="2">The sequence shown here is derived from an EMBL/GenBank/DDBJ whole genome shotgun (WGS) entry which is preliminary data.</text>
</comment>
<dbReference type="EMBL" id="JAFFTA010000003">
    <property type="protein sequence ID" value="MBM9912513.1"/>
    <property type="molecule type" value="Genomic_DNA"/>
</dbReference>
<evidence type="ECO:0000256" key="1">
    <source>
        <dbReference type="SAM" id="MobiDB-lite"/>
    </source>
</evidence>
<sequence length="224" mass="24257">MIVPVSPVHPAFTRYSSPIVATLFGLCCSGCIDGKSPKADGNQQGTTEESSIGQRHPDTPDSANPRCRTLSNQGISASSENRTERTSEYLLVESGFMANRGISSQTAEDLLRSSRSTHDAIDRMTIDAASSPDAQDLARHYRSSLLRAMDQNTVLERLACGLSICIGIARARSNADHEAWGQRLASDRSSPTYGYVETSEGLGAEYENRFMFSTDPELNSISGN</sequence>
<accession>A0AAW4GE22</accession>
<feature type="compositionally biased region" description="Polar residues" evidence="1">
    <location>
        <begin position="69"/>
        <end position="80"/>
    </location>
</feature>
<evidence type="ECO:0000313" key="2">
    <source>
        <dbReference type="EMBL" id="MBM9912513.1"/>
    </source>
</evidence>
<feature type="region of interest" description="Disordered" evidence="1">
    <location>
        <begin position="37"/>
        <end position="84"/>
    </location>
</feature>
<organism evidence="2 3">
    <name type="scientific">Stenotrophomonas lactitubi</name>
    <dbReference type="NCBI Taxonomy" id="2045214"/>
    <lineage>
        <taxon>Bacteria</taxon>
        <taxon>Pseudomonadati</taxon>
        <taxon>Pseudomonadota</taxon>
        <taxon>Gammaproteobacteria</taxon>
        <taxon>Lysobacterales</taxon>
        <taxon>Lysobacteraceae</taxon>
        <taxon>Stenotrophomonas</taxon>
    </lineage>
</organism>